<gene>
    <name evidence="1" type="ORF">DDR33_25040</name>
</gene>
<dbReference type="EMBL" id="QEAS01000066">
    <property type="protein sequence ID" value="PWG77909.1"/>
    <property type="molecule type" value="Genomic_DNA"/>
</dbReference>
<keyword evidence="2" id="KW-1185">Reference proteome</keyword>
<protein>
    <recommendedName>
        <fullName evidence="3">Type IV secretion protein Rhs</fullName>
    </recommendedName>
</protein>
<reference evidence="1 2" key="1">
    <citation type="submission" date="2018-04" db="EMBL/GenBank/DDBJ databases">
        <title>Pedobacter chongqingensis sp. nov., isolated from a rottenly hemp rope.</title>
        <authorList>
            <person name="Cai Y."/>
        </authorList>
    </citation>
    <scope>NUCLEOTIDE SEQUENCE [LARGE SCALE GENOMIC DNA]</scope>
    <source>
        <strain evidence="1 2">FJ4-8</strain>
    </source>
</reference>
<comment type="caution">
    <text evidence="1">The sequence shown here is derived from an EMBL/GenBank/DDBJ whole genome shotgun (WGS) entry which is preliminary data.</text>
</comment>
<sequence>MVPEEILYDQQEAAIGNSPYYNGMISAVKWKSKDPQGGSPKERSYRFEYDNLQRLKNALYQERLSGGSWGNAGAYDEKNIRYDENGNILSLQRNAYISGTITTMDNLSYSYEGNRLSSLSDG</sequence>
<name>A0A2U2P9U6_9SPHI</name>
<accession>A0A2U2P9U6</accession>
<evidence type="ECO:0000313" key="1">
    <source>
        <dbReference type="EMBL" id="PWG77909.1"/>
    </source>
</evidence>
<dbReference type="Gene3D" id="2.180.10.10">
    <property type="entry name" value="RHS repeat-associated core"/>
    <property type="match status" value="1"/>
</dbReference>
<proteinExistence type="predicted"/>
<feature type="non-terminal residue" evidence="1">
    <location>
        <position position="122"/>
    </location>
</feature>
<dbReference type="Proteomes" id="UP000245647">
    <property type="component" value="Unassembled WGS sequence"/>
</dbReference>
<evidence type="ECO:0000313" key="2">
    <source>
        <dbReference type="Proteomes" id="UP000245647"/>
    </source>
</evidence>
<dbReference type="AlphaFoldDB" id="A0A2U2P9U6"/>
<organism evidence="1 2">
    <name type="scientific">Pararcticibacter amylolyticus</name>
    <dbReference type="NCBI Taxonomy" id="2173175"/>
    <lineage>
        <taxon>Bacteria</taxon>
        <taxon>Pseudomonadati</taxon>
        <taxon>Bacteroidota</taxon>
        <taxon>Sphingobacteriia</taxon>
        <taxon>Sphingobacteriales</taxon>
        <taxon>Sphingobacteriaceae</taxon>
        <taxon>Pararcticibacter</taxon>
    </lineage>
</organism>
<evidence type="ECO:0008006" key="3">
    <source>
        <dbReference type="Google" id="ProtNLM"/>
    </source>
</evidence>
<dbReference type="RefSeq" id="WP_202913849.1">
    <property type="nucleotide sequence ID" value="NZ_QEAS01000066.1"/>
</dbReference>